<organism evidence="8 9">
    <name type="scientific">Rothia endophytica</name>
    <dbReference type="NCBI Taxonomy" id="1324766"/>
    <lineage>
        <taxon>Bacteria</taxon>
        <taxon>Bacillati</taxon>
        <taxon>Actinomycetota</taxon>
        <taxon>Actinomycetes</taxon>
        <taxon>Micrococcales</taxon>
        <taxon>Micrococcaceae</taxon>
        <taxon>Rothia</taxon>
    </lineage>
</organism>
<dbReference type="PROSITE" id="PS50893">
    <property type="entry name" value="ABC_TRANSPORTER_2"/>
    <property type="match status" value="1"/>
</dbReference>
<feature type="transmembrane region" description="Helical" evidence="5">
    <location>
        <begin position="237"/>
        <end position="259"/>
    </location>
</feature>
<reference evidence="9" key="1">
    <citation type="journal article" date="2019" name="Int. J. Syst. Evol. Microbiol.">
        <title>The Global Catalogue of Microorganisms (GCM) 10K type strain sequencing project: providing services to taxonomists for standard genome sequencing and annotation.</title>
        <authorList>
            <consortium name="The Broad Institute Genomics Platform"/>
            <consortium name="The Broad Institute Genome Sequencing Center for Infectious Disease"/>
            <person name="Wu L."/>
            <person name="Ma J."/>
        </authorList>
    </citation>
    <scope>NUCLEOTIDE SEQUENCE [LARGE SCALE GENOMIC DNA]</scope>
    <source>
        <strain evidence="9">JCM 18541</strain>
    </source>
</reference>
<evidence type="ECO:0000256" key="2">
    <source>
        <dbReference type="ARBA" id="ARBA00022692"/>
    </source>
</evidence>
<dbReference type="EMBL" id="BAABKP010000001">
    <property type="protein sequence ID" value="GAA4794123.1"/>
    <property type="molecule type" value="Genomic_DNA"/>
</dbReference>
<feature type="transmembrane region" description="Helical" evidence="5">
    <location>
        <begin position="198"/>
        <end position="217"/>
    </location>
</feature>
<evidence type="ECO:0000256" key="4">
    <source>
        <dbReference type="ARBA" id="ARBA00023136"/>
    </source>
</evidence>
<evidence type="ECO:0000259" key="7">
    <source>
        <dbReference type="PROSITE" id="PS50929"/>
    </source>
</evidence>
<protein>
    <recommendedName>
        <fullName evidence="10">ABC transporter ATP-binding protein</fullName>
    </recommendedName>
</protein>
<keyword evidence="9" id="KW-1185">Reference proteome</keyword>
<feature type="transmembrane region" description="Helical" evidence="5">
    <location>
        <begin position="16"/>
        <end position="32"/>
    </location>
</feature>
<dbReference type="InterPro" id="IPR039421">
    <property type="entry name" value="Type_1_exporter"/>
</dbReference>
<dbReference type="InterPro" id="IPR027417">
    <property type="entry name" value="P-loop_NTPase"/>
</dbReference>
<evidence type="ECO:0000313" key="9">
    <source>
        <dbReference type="Proteomes" id="UP001500187"/>
    </source>
</evidence>
<dbReference type="Pfam" id="PF00005">
    <property type="entry name" value="ABC_tran"/>
    <property type="match status" value="1"/>
</dbReference>
<dbReference type="PROSITE" id="PS50929">
    <property type="entry name" value="ABC_TM1F"/>
    <property type="match status" value="1"/>
</dbReference>
<dbReference type="Pfam" id="PF00664">
    <property type="entry name" value="ABC_membrane"/>
    <property type="match status" value="1"/>
</dbReference>
<keyword evidence="4 5" id="KW-0472">Membrane</keyword>
<dbReference type="InterPro" id="IPR036640">
    <property type="entry name" value="ABC1_TM_sf"/>
</dbReference>
<feature type="domain" description="ABC transmembrane type-1" evidence="7">
    <location>
        <begin position="1"/>
        <end position="249"/>
    </location>
</feature>
<gene>
    <name evidence="8" type="ORF">GCM10023352_11190</name>
</gene>
<proteinExistence type="predicted"/>
<dbReference type="Proteomes" id="UP001500187">
    <property type="component" value="Unassembled WGS sequence"/>
</dbReference>
<keyword evidence="2 5" id="KW-0812">Transmembrane</keyword>
<feature type="transmembrane region" description="Helical" evidence="5">
    <location>
        <begin position="85"/>
        <end position="107"/>
    </location>
</feature>
<feature type="transmembrane region" description="Helical" evidence="5">
    <location>
        <begin position="113"/>
        <end position="131"/>
    </location>
</feature>
<dbReference type="Gene3D" id="1.20.1560.10">
    <property type="entry name" value="ABC transporter type 1, transmembrane domain"/>
    <property type="match status" value="1"/>
</dbReference>
<keyword evidence="3 5" id="KW-1133">Transmembrane helix</keyword>
<comment type="subcellular location">
    <subcellularLocation>
        <location evidence="1">Cell membrane</location>
        <topology evidence="1">Multi-pass membrane protein</topology>
    </subcellularLocation>
</comment>
<dbReference type="InterPro" id="IPR017871">
    <property type="entry name" value="ABC_transporter-like_CS"/>
</dbReference>
<comment type="caution">
    <text evidence="8">The sequence shown here is derived from an EMBL/GenBank/DDBJ whole genome shotgun (WGS) entry which is preliminary data.</text>
</comment>
<dbReference type="SUPFAM" id="SSF52540">
    <property type="entry name" value="P-loop containing nucleoside triphosphate hydrolases"/>
    <property type="match status" value="1"/>
</dbReference>
<dbReference type="SUPFAM" id="SSF90123">
    <property type="entry name" value="ABC transporter transmembrane region"/>
    <property type="match status" value="1"/>
</dbReference>
<evidence type="ECO:0000256" key="3">
    <source>
        <dbReference type="ARBA" id="ARBA00022989"/>
    </source>
</evidence>
<feature type="domain" description="ABC transporter" evidence="6">
    <location>
        <begin position="208"/>
        <end position="507"/>
    </location>
</feature>
<evidence type="ECO:0008006" key="10">
    <source>
        <dbReference type="Google" id="ProtNLM"/>
    </source>
</evidence>
<name>A0ABP9BDZ9_9MICC</name>
<dbReference type="PANTHER" id="PTHR43394:SF1">
    <property type="entry name" value="ATP-BINDING CASSETTE SUB-FAMILY B MEMBER 10, MITOCHONDRIAL"/>
    <property type="match status" value="1"/>
</dbReference>
<sequence length="538" mass="59945">MGRIIDLHLAGDTERAWQLMWWMVAIILYFAFNERAAWGITFRVVARLERDWKLYIGQLMRQSTQRDTGALIAILNKDSRSLSMLWHPMLLASSSLGVTVFGTYQLWRISPAVALVSLVGLILTLGILTWISKVLEKHSDAFRETVGKSTSKASDIASSIRTILGLGAQNRMMGRYRNTAQEVYTAQLKLESVQTWSFAARNFLVGTVTMLAIAFALRGVLQDGVWMTDIPAGQLVTIVGLVNTLTGPIWSVEMLLFSWRNARVALKRVHRLEADVKSAAQDDANEVHARSEGAYIDIPKTDTVVHYINPRDHQLTAQDYAEALTASLRKREAHMSNTTPRRVLLSEPNPMIFAGTLRDHLQLGTAGLDDELMVELLKITDSEEIAFRLGGREPQAYLQAEISSEGTNLSGGQRQRLALARALAQQAEILVLTEPLNSVDEPSQKFILDRLETRAGRGALSQFQQIYIVSTTMEAERRIAAGHRQPAYVRVQEVQEAITASIQKVEFIQVKDPQSVGLTVQAKDGDYRGSTPTGNPHR</sequence>
<dbReference type="Gene3D" id="3.40.50.300">
    <property type="entry name" value="P-loop containing nucleotide triphosphate hydrolases"/>
    <property type="match status" value="1"/>
</dbReference>
<evidence type="ECO:0000256" key="1">
    <source>
        <dbReference type="ARBA" id="ARBA00004651"/>
    </source>
</evidence>
<evidence type="ECO:0000313" key="8">
    <source>
        <dbReference type="EMBL" id="GAA4794123.1"/>
    </source>
</evidence>
<dbReference type="PROSITE" id="PS00211">
    <property type="entry name" value="ABC_TRANSPORTER_1"/>
    <property type="match status" value="1"/>
</dbReference>
<evidence type="ECO:0000256" key="5">
    <source>
        <dbReference type="SAM" id="Phobius"/>
    </source>
</evidence>
<dbReference type="InterPro" id="IPR011527">
    <property type="entry name" value="ABC1_TM_dom"/>
</dbReference>
<evidence type="ECO:0000259" key="6">
    <source>
        <dbReference type="PROSITE" id="PS50893"/>
    </source>
</evidence>
<dbReference type="InterPro" id="IPR003439">
    <property type="entry name" value="ABC_transporter-like_ATP-bd"/>
</dbReference>
<dbReference type="PANTHER" id="PTHR43394">
    <property type="entry name" value="ATP-DEPENDENT PERMEASE MDL1, MITOCHONDRIAL"/>
    <property type="match status" value="1"/>
</dbReference>
<dbReference type="CDD" id="cd07346">
    <property type="entry name" value="ABC_6TM_exporters"/>
    <property type="match status" value="1"/>
</dbReference>
<accession>A0ABP9BDZ9</accession>